<dbReference type="EMBL" id="JARBJD010000026">
    <property type="protein sequence ID" value="KAK2959931.1"/>
    <property type="molecule type" value="Genomic_DNA"/>
</dbReference>
<sequence length="699" mass="79178">MSGPDTTSSKESPDPPFEHENMTSLSSYVTSKCEAKEEIEWNDLMEWFVCAVIGIESKASCVDSLEAFDWDHVMVDRLGIARIIVVPSNSGSSPPNSTQSFSEDISSLSLLFFSLIEHLSTSKCLSKHVEKHQRNNLIHYVLHHLINHLISTDTLVPICDQSKIEELINNMINTNMHSLTDIVDLPETLLILRKWAYILVHYMEVNDFIDTTVRLTNPAIDAEIQTPQRPLNHNEQELYWSQLEHFETLIDPEFVKIGKQYDSDLYEDAARISSWTEFLERVASGAEVVNDTSFLKMPFFRPTLLSLQATFQQLASSLDGSDENSTSNPPTSYDPPLSPYLPSPFFSSQTDSNSNQNTPAPSVKLIKPENLDHSERFSSSLFDEADDEILARSLVRCLFVSDLIGPDICIRDIPEFFDRTVSLLGSSNYHFRETAFLLFTRLLETSQALSMLPRLWNRLHFSFRDGQLDEQRALIRISVRWISSTIVGDLKEMFRSVRLQHNTHLSRIEADILTHCMSLEWLNIPTGFGSALAYSNTFLSHDLHNYSSPPIPPPDMLNSSVTPTIVLWSSSKLVTVVDGRVTRIGSFIRDLRHSNANTIVFDQRKLPFFCKMMLSPVPVEVSVALEAVKRVVSVSTAGILNVMVCWGMFDIVIRAVSESSFLEDYENGICVIGSLLHCIHDIRIKLDFFIHNFPSVSRT</sequence>
<gene>
    <name evidence="2" type="ORF">BLNAU_5128</name>
</gene>
<feature type="region of interest" description="Disordered" evidence="1">
    <location>
        <begin position="317"/>
        <end position="336"/>
    </location>
</feature>
<evidence type="ECO:0000313" key="3">
    <source>
        <dbReference type="Proteomes" id="UP001281761"/>
    </source>
</evidence>
<proteinExistence type="predicted"/>
<reference evidence="2 3" key="1">
    <citation type="journal article" date="2022" name="bioRxiv">
        <title>Genomics of Preaxostyla Flagellates Illuminates Evolutionary Transitions and the Path Towards Mitochondrial Loss.</title>
        <authorList>
            <person name="Novak L.V.F."/>
            <person name="Treitli S.C."/>
            <person name="Pyrih J."/>
            <person name="Halakuc P."/>
            <person name="Pipaliya S.V."/>
            <person name="Vacek V."/>
            <person name="Brzon O."/>
            <person name="Soukal P."/>
            <person name="Eme L."/>
            <person name="Dacks J.B."/>
            <person name="Karnkowska A."/>
            <person name="Elias M."/>
            <person name="Hampl V."/>
        </authorList>
    </citation>
    <scope>NUCLEOTIDE SEQUENCE [LARGE SCALE GENOMIC DNA]</scope>
    <source>
        <strain evidence="2">NAU3</strain>
        <tissue evidence="2">Gut</tissue>
    </source>
</reference>
<dbReference type="Proteomes" id="UP001281761">
    <property type="component" value="Unassembled WGS sequence"/>
</dbReference>
<organism evidence="2 3">
    <name type="scientific">Blattamonas nauphoetae</name>
    <dbReference type="NCBI Taxonomy" id="2049346"/>
    <lineage>
        <taxon>Eukaryota</taxon>
        <taxon>Metamonada</taxon>
        <taxon>Preaxostyla</taxon>
        <taxon>Oxymonadida</taxon>
        <taxon>Blattamonas</taxon>
    </lineage>
</organism>
<feature type="region of interest" description="Disordered" evidence="1">
    <location>
        <begin position="1"/>
        <end position="21"/>
    </location>
</feature>
<feature type="region of interest" description="Disordered" evidence="1">
    <location>
        <begin position="344"/>
        <end position="365"/>
    </location>
</feature>
<feature type="compositionally biased region" description="Low complexity" evidence="1">
    <location>
        <begin position="344"/>
        <end position="358"/>
    </location>
</feature>
<evidence type="ECO:0000313" key="2">
    <source>
        <dbReference type="EMBL" id="KAK2959931.1"/>
    </source>
</evidence>
<feature type="compositionally biased region" description="Polar residues" evidence="1">
    <location>
        <begin position="1"/>
        <end position="10"/>
    </location>
</feature>
<feature type="compositionally biased region" description="Basic and acidic residues" evidence="1">
    <location>
        <begin position="11"/>
        <end position="21"/>
    </location>
</feature>
<accession>A0ABQ9Y895</accession>
<comment type="caution">
    <text evidence="2">The sequence shown here is derived from an EMBL/GenBank/DDBJ whole genome shotgun (WGS) entry which is preliminary data.</text>
</comment>
<keyword evidence="3" id="KW-1185">Reference proteome</keyword>
<feature type="compositionally biased region" description="Polar residues" evidence="1">
    <location>
        <begin position="317"/>
        <end position="328"/>
    </location>
</feature>
<name>A0ABQ9Y895_9EUKA</name>
<evidence type="ECO:0000256" key="1">
    <source>
        <dbReference type="SAM" id="MobiDB-lite"/>
    </source>
</evidence>
<protein>
    <submittedName>
        <fullName evidence="2">Uncharacterized protein</fullName>
    </submittedName>
</protein>